<protein>
    <submittedName>
        <fullName evidence="1">Uncharacterized protein</fullName>
    </submittedName>
</protein>
<name>A0A6J4RQB8_9BACT</name>
<reference evidence="1" key="1">
    <citation type="submission" date="2020-02" db="EMBL/GenBank/DDBJ databases">
        <authorList>
            <person name="Meier V. D."/>
        </authorList>
    </citation>
    <scope>NUCLEOTIDE SEQUENCE</scope>
    <source>
        <strain evidence="1">AVDCRST_MAG96</strain>
    </source>
</reference>
<dbReference type="EMBL" id="CADCVN010000212">
    <property type="protein sequence ID" value="CAA9473529.1"/>
    <property type="molecule type" value="Genomic_DNA"/>
</dbReference>
<sequence length="37" mass="4585">MNKISFLKINYNFYRCFLKACKYNFLKGQKRLKTVDF</sequence>
<evidence type="ECO:0000313" key="1">
    <source>
        <dbReference type="EMBL" id="CAA9473529.1"/>
    </source>
</evidence>
<organism evidence="1">
    <name type="scientific">uncultured Segetibacter sp</name>
    <dbReference type="NCBI Taxonomy" id="481133"/>
    <lineage>
        <taxon>Bacteria</taxon>
        <taxon>Pseudomonadati</taxon>
        <taxon>Bacteroidota</taxon>
        <taxon>Chitinophagia</taxon>
        <taxon>Chitinophagales</taxon>
        <taxon>Chitinophagaceae</taxon>
        <taxon>Segetibacter</taxon>
        <taxon>environmental samples</taxon>
    </lineage>
</organism>
<accession>A0A6J4RQB8</accession>
<dbReference type="AlphaFoldDB" id="A0A6J4RQB8"/>
<proteinExistence type="predicted"/>
<gene>
    <name evidence="1" type="ORF">AVDCRST_MAG96-562</name>
</gene>